<keyword evidence="1" id="KW-0812">Transmembrane</keyword>
<dbReference type="PANTHER" id="PTHR34989:SF1">
    <property type="entry name" value="PROTEIN HDED"/>
    <property type="match status" value="1"/>
</dbReference>
<feature type="transmembrane region" description="Helical" evidence="1">
    <location>
        <begin position="29"/>
        <end position="49"/>
    </location>
</feature>
<accession>A0ABP6G6I6</accession>
<organism evidence="2 3">
    <name type="scientific">Streptomyces luteosporeus</name>
    <dbReference type="NCBI Taxonomy" id="173856"/>
    <lineage>
        <taxon>Bacteria</taxon>
        <taxon>Bacillati</taxon>
        <taxon>Actinomycetota</taxon>
        <taxon>Actinomycetes</taxon>
        <taxon>Kitasatosporales</taxon>
        <taxon>Streptomycetaceae</taxon>
        <taxon>Streptomyces</taxon>
    </lineage>
</organism>
<protein>
    <submittedName>
        <fullName evidence="2">HdeD family acid-resistance protein</fullName>
    </submittedName>
</protein>
<dbReference type="InterPro" id="IPR052712">
    <property type="entry name" value="Acid_resist_chaperone_HdeD"/>
</dbReference>
<feature type="transmembrane region" description="Helical" evidence="1">
    <location>
        <begin position="169"/>
        <end position="192"/>
    </location>
</feature>
<dbReference type="EMBL" id="BAAASL010000009">
    <property type="protein sequence ID" value="GAA2717006.1"/>
    <property type="molecule type" value="Genomic_DNA"/>
</dbReference>
<feature type="transmembrane region" description="Helical" evidence="1">
    <location>
        <begin position="86"/>
        <end position="106"/>
    </location>
</feature>
<name>A0ABP6G6I6_9ACTN</name>
<dbReference type="PANTHER" id="PTHR34989">
    <property type="entry name" value="PROTEIN HDED"/>
    <property type="match status" value="1"/>
</dbReference>
<gene>
    <name evidence="2" type="ORF">GCM10010315_29280</name>
</gene>
<keyword evidence="1" id="KW-0472">Membrane</keyword>
<sequence>MTSSFHDLHGPGLHGREDPYGGLAGLANAGWQALLGAGIASTALGAVVLAWPKASLLVVGVLFGLYLLVIGALQLAGAFAAHIPGALRVLGFVSGGLCVLLGLVCFRGPAQSILLLALWIGFGWLLRGVMLAGVALSVKELPARGWQMFVGFLNVVAGILMIDLPFHSIAVLTVVTGIFLVVMGVFEVFHAVRLRSHVRKAVG</sequence>
<keyword evidence="3" id="KW-1185">Reference proteome</keyword>
<reference evidence="3" key="1">
    <citation type="journal article" date="2019" name="Int. J. Syst. Evol. Microbiol.">
        <title>The Global Catalogue of Microorganisms (GCM) 10K type strain sequencing project: providing services to taxonomists for standard genome sequencing and annotation.</title>
        <authorList>
            <consortium name="The Broad Institute Genomics Platform"/>
            <consortium name="The Broad Institute Genome Sequencing Center for Infectious Disease"/>
            <person name="Wu L."/>
            <person name="Ma J."/>
        </authorList>
    </citation>
    <scope>NUCLEOTIDE SEQUENCE [LARGE SCALE GENOMIC DNA]</scope>
    <source>
        <strain evidence="3">JCM 4542</strain>
    </source>
</reference>
<evidence type="ECO:0000313" key="3">
    <source>
        <dbReference type="Proteomes" id="UP001500886"/>
    </source>
</evidence>
<dbReference type="Proteomes" id="UP001500886">
    <property type="component" value="Unassembled WGS sequence"/>
</dbReference>
<feature type="transmembrane region" description="Helical" evidence="1">
    <location>
        <begin position="144"/>
        <end position="162"/>
    </location>
</feature>
<proteinExistence type="predicted"/>
<feature type="transmembrane region" description="Helical" evidence="1">
    <location>
        <begin position="56"/>
        <end position="80"/>
    </location>
</feature>
<keyword evidence="1" id="KW-1133">Transmembrane helix</keyword>
<dbReference type="InterPro" id="IPR005325">
    <property type="entry name" value="DUF308_memb"/>
</dbReference>
<dbReference type="Pfam" id="PF03729">
    <property type="entry name" value="DUF308"/>
    <property type="match status" value="2"/>
</dbReference>
<evidence type="ECO:0000313" key="2">
    <source>
        <dbReference type="EMBL" id="GAA2717006.1"/>
    </source>
</evidence>
<feature type="transmembrane region" description="Helical" evidence="1">
    <location>
        <begin position="113"/>
        <end position="138"/>
    </location>
</feature>
<evidence type="ECO:0000256" key="1">
    <source>
        <dbReference type="SAM" id="Phobius"/>
    </source>
</evidence>
<comment type="caution">
    <text evidence="2">The sequence shown here is derived from an EMBL/GenBank/DDBJ whole genome shotgun (WGS) entry which is preliminary data.</text>
</comment>
<dbReference type="RefSeq" id="WP_344435613.1">
    <property type="nucleotide sequence ID" value="NZ_BAAASL010000009.1"/>
</dbReference>